<comment type="subcellular location">
    <subcellularLocation>
        <location evidence="1">Mitochondrion outer membrane</location>
        <topology evidence="1">Single-pass membrane protein</topology>
    </subcellularLocation>
</comment>
<dbReference type="GO" id="GO:0005524">
    <property type="term" value="F:ATP binding"/>
    <property type="evidence" value="ECO:0007669"/>
    <property type="project" value="UniProtKB-KW"/>
</dbReference>
<feature type="transmembrane region" description="Helical" evidence="8">
    <location>
        <begin position="12"/>
        <end position="29"/>
    </location>
</feature>
<keyword evidence="3" id="KW-1000">Mitochondrion outer membrane</keyword>
<evidence type="ECO:0000256" key="8">
    <source>
        <dbReference type="SAM" id="Phobius"/>
    </source>
</evidence>
<evidence type="ECO:0000256" key="5">
    <source>
        <dbReference type="ARBA" id="ARBA00023128"/>
    </source>
</evidence>
<dbReference type="Gene3D" id="3.40.50.300">
    <property type="entry name" value="P-loop containing nucleotide triphosphate hydrolases"/>
    <property type="match status" value="1"/>
</dbReference>
<evidence type="ECO:0000256" key="3">
    <source>
        <dbReference type="ARBA" id="ARBA00022787"/>
    </source>
</evidence>
<proteinExistence type="inferred from homology"/>
<dbReference type="SUPFAM" id="SSF52540">
    <property type="entry name" value="P-loop containing nucleoside triphosphate hydrolases"/>
    <property type="match status" value="1"/>
</dbReference>
<dbReference type="GO" id="GO:0140570">
    <property type="term" value="P:extraction of mislocalized protein from mitochondrial outer membrane"/>
    <property type="evidence" value="ECO:0007669"/>
    <property type="project" value="TreeGrafter"/>
</dbReference>
<dbReference type="Proteomes" id="UP001230188">
    <property type="component" value="Unassembled WGS sequence"/>
</dbReference>
<accession>A0AAD7UGT4</accession>
<dbReference type="InterPro" id="IPR051701">
    <property type="entry name" value="Mito_OM_Translocase_MSP1"/>
</dbReference>
<dbReference type="PROSITE" id="PS00674">
    <property type="entry name" value="AAA"/>
    <property type="match status" value="1"/>
</dbReference>
<reference evidence="10" key="1">
    <citation type="submission" date="2023-01" db="EMBL/GenBank/DDBJ databases">
        <title>Metagenome sequencing of chrysophaentin producing Chrysophaeum taylorii.</title>
        <authorList>
            <person name="Davison J."/>
            <person name="Bewley C."/>
        </authorList>
    </citation>
    <scope>NUCLEOTIDE SEQUENCE</scope>
    <source>
        <strain evidence="10">NIES-1699</strain>
    </source>
</reference>
<comment type="similarity">
    <text evidence="6">Belongs to the AAA ATPase family.</text>
</comment>
<dbReference type="Pfam" id="PF00004">
    <property type="entry name" value="AAA"/>
    <property type="match status" value="1"/>
</dbReference>
<dbReference type="InterPro" id="IPR003960">
    <property type="entry name" value="ATPase_AAA_CS"/>
</dbReference>
<keyword evidence="11" id="KW-1185">Reference proteome</keyword>
<dbReference type="InterPro" id="IPR003959">
    <property type="entry name" value="ATPase_AAA_core"/>
</dbReference>
<keyword evidence="4 6" id="KW-0067">ATP-binding</keyword>
<dbReference type="InterPro" id="IPR041569">
    <property type="entry name" value="AAA_lid_3"/>
</dbReference>
<name>A0AAD7UGT4_9STRA</name>
<keyword evidence="5" id="KW-0496">Mitochondrion</keyword>
<dbReference type="AlphaFoldDB" id="A0AAD7UGT4"/>
<dbReference type="PANTHER" id="PTHR45644">
    <property type="entry name" value="AAA ATPASE, PUTATIVE (AFU_ORTHOLOGUE AFUA_2G12920)-RELATED-RELATED"/>
    <property type="match status" value="1"/>
</dbReference>
<sequence length="377" mass="41218">MSSSSARLQEVVASLTGIAMTYGLMWVAWRVSKSLAEEFGGGQRVPEACARWLSLRYDRLPVLSEHESALANCVVSPEALTCSLDDVGGLEDVVEEIRDLVVLPLRRPDLFPGSSKLVRAPRGVLLYGEPGTGKSMLARAIAHDAEAALLNVRASTLSDKYFGESNKLVAAMFSLAQKLAPAIIFLDEIDGFLSSRSARDADVTLALKAEFLSHLDGLLTDTAEDRRGVVVLAATNRPADLDPAVLRRLSRQFRIGLPDQDARLQILQLLLRSERAEVDLTDLAARTRGYSGSDLEELCRAAATKPVRDFCRTSNDDDHDDHDEKALRPINEDDFADALARVKPTAHQAFAYRAAAAAPPPPWMTQQQGEHYSPEVD</sequence>
<dbReference type="InterPro" id="IPR027417">
    <property type="entry name" value="P-loop_NTPase"/>
</dbReference>
<dbReference type="Pfam" id="PF17862">
    <property type="entry name" value="AAA_lid_3"/>
    <property type="match status" value="1"/>
</dbReference>
<dbReference type="PANTHER" id="PTHR45644:SF3">
    <property type="entry name" value="FI08533P-RELATED"/>
    <property type="match status" value="1"/>
</dbReference>
<evidence type="ECO:0000259" key="9">
    <source>
        <dbReference type="SMART" id="SM00382"/>
    </source>
</evidence>
<comment type="caution">
    <text evidence="10">The sequence shown here is derived from an EMBL/GenBank/DDBJ whole genome shotgun (WGS) entry which is preliminary data.</text>
</comment>
<dbReference type="GO" id="GO:0016887">
    <property type="term" value="F:ATP hydrolysis activity"/>
    <property type="evidence" value="ECO:0007669"/>
    <property type="project" value="InterPro"/>
</dbReference>
<feature type="region of interest" description="Disordered" evidence="7">
    <location>
        <begin position="356"/>
        <end position="377"/>
    </location>
</feature>
<dbReference type="EMBL" id="JAQMWT010000317">
    <property type="protein sequence ID" value="KAJ8605178.1"/>
    <property type="molecule type" value="Genomic_DNA"/>
</dbReference>
<keyword evidence="8" id="KW-1133">Transmembrane helix</keyword>
<evidence type="ECO:0000256" key="7">
    <source>
        <dbReference type="SAM" id="MobiDB-lite"/>
    </source>
</evidence>
<dbReference type="InterPro" id="IPR003593">
    <property type="entry name" value="AAA+_ATPase"/>
</dbReference>
<dbReference type="GO" id="GO:0005741">
    <property type="term" value="C:mitochondrial outer membrane"/>
    <property type="evidence" value="ECO:0007669"/>
    <property type="project" value="UniProtKB-SubCell"/>
</dbReference>
<evidence type="ECO:0000313" key="10">
    <source>
        <dbReference type="EMBL" id="KAJ8605178.1"/>
    </source>
</evidence>
<feature type="domain" description="AAA+ ATPase" evidence="9">
    <location>
        <begin position="120"/>
        <end position="259"/>
    </location>
</feature>
<dbReference type="Gene3D" id="1.10.8.60">
    <property type="match status" value="1"/>
</dbReference>
<keyword evidence="8" id="KW-0472">Membrane</keyword>
<organism evidence="10 11">
    <name type="scientific">Chrysophaeum taylorii</name>
    <dbReference type="NCBI Taxonomy" id="2483200"/>
    <lineage>
        <taxon>Eukaryota</taxon>
        <taxon>Sar</taxon>
        <taxon>Stramenopiles</taxon>
        <taxon>Ochrophyta</taxon>
        <taxon>Pelagophyceae</taxon>
        <taxon>Pelagomonadales</taxon>
        <taxon>Pelagomonadaceae</taxon>
        <taxon>Chrysophaeum</taxon>
    </lineage>
</organism>
<evidence type="ECO:0000256" key="4">
    <source>
        <dbReference type="ARBA" id="ARBA00022840"/>
    </source>
</evidence>
<dbReference type="SMART" id="SM00382">
    <property type="entry name" value="AAA"/>
    <property type="match status" value="1"/>
</dbReference>
<evidence type="ECO:0000256" key="6">
    <source>
        <dbReference type="RuleBase" id="RU003651"/>
    </source>
</evidence>
<evidence type="ECO:0000256" key="1">
    <source>
        <dbReference type="ARBA" id="ARBA00004572"/>
    </source>
</evidence>
<evidence type="ECO:0000256" key="2">
    <source>
        <dbReference type="ARBA" id="ARBA00022741"/>
    </source>
</evidence>
<keyword evidence="2 6" id="KW-0547">Nucleotide-binding</keyword>
<protein>
    <recommendedName>
        <fullName evidence="9">AAA+ ATPase domain-containing protein</fullName>
    </recommendedName>
</protein>
<evidence type="ECO:0000313" key="11">
    <source>
        <dbReference type="Proteomes" id="UP001230188"/>
    </source>
</evidence>
<keyword evidence="8" id="KW-0812">Transmembrane</keyword>
<gene>
    <name evidence="10" type="ORF">CTAYLR_000381</name>
</gene>